<evidence type="ECO:0000256" key="3">
    <source>
        <dbReference type="ARBA" id="ARBA00022448"/>
    </source>
</evidence>
<feature type="transmembrane region" description="Helical" evidence="11">
    <location>
        <begin position="362"/>
        <end position="383"/>
    </location>
</feature>
<keyword evidence="4 11" id="KW-0812">Transmembrane</keyword>
<feature type="transmembrane region" description="Helical" evidence="11">
    <location>
        <begin position="339"/>
        <end position="356"/>
    </location>
</feature>
<accession>A0A9P5HF68</accession>
<dbReference type="GO" id="GO:0009395">
    <property type="term" value="P:phospholipid catabolic process"/>
    <property type="evidence" value="ECO:0007669"/>
    <property type="project" value="InterPro"/>
</dbReference>
<keyword evidence="5 11" id="KW-1133">Transmembrane helix</keyword>
<keyword evidence="6 11" id="KW-0472">Membrane</keyword>
<reference evidence="14" key="1">
    <citation type="submission" date="2020-03" db="EMBL/GenBank/DDBJ databases">
        <title>Draft Genome Sequence of Cylindrodendrum hubeiense.</title>
        <authorList>
            <person name="Buettner E."/>
            <person name="Kellner H."/>
        </authorList>
    </citation>
    <scope>NUCLEOTIDE SEQUENCE</scope>
    <source>
        <strain evidence="14">IHI 201604</strain>
    </source>
</reference>
<evidence type="ECO:0000256" key="1">
    <source>
        <dbReference type="ARBA" id="ARBA00004141"/>
    </source>
</evidence>
<evidence type="ECO:0000256" key="10">
    <source>
        <dbReference type="SAM" id="MobiDB-lite"/>
    </source>
</evidence>
<evidence type="ECO:0000256" key="4">
    <source>
        <dbReference type="ARBA" id="ARBA00022692"/>
    </source>
</evidence>
<evidence type="ECO:0000259" key="13">
    <source>
        <dbReference type="PROSITE" id="PS51210"/>
    </source>
</evidence>
<dbReference type="Pfam" id="PF01735">
    <property type="entry name" value="PLA2_B"/>
    <property type="match status" value="1"/>
</dbReference>
<evidence type="ECO:0000256" key="5">
    <source>
        <dbReference type="ARBA" id="ARBA00022989"/>
    </source>
</evidence>
<feature type="transmembrane region" description="Helical" evidence="11">
    <location>
        <begin position="77"/>
        <end position="96"/>
    </location>
</feature>
<proteinExistence type="inferred from homology"/>
<dbReference type="OrthoDB" id="2250022at2759"/>
<evidence type="ECO:0000256" key="7">
    <source>
        <dbReference type="ARBA" id="ARBA00023180"/>
    </source>
</evidence>
<dbReference type="SUPFAM" id="SSF103473">
    <property type="entry name" value="MFS general substrate transporter"/>
    <property type="match status" value="1"/>
</dbReference>
<dbReference type="AlphaFoldDB" id="A0A9P5HF68"/>
<dbReference type="Proteomes" id="UP000722485">
    <property type="component" value="Unassembled WGS sequence"/>
</dbReference>
<dbReference type="Gene3D" id="1.20.1250.20">
    <property type="entry name" value="MFS general substrate transporter like domains"/>
    <property type="match status" value="2"/>
</dbReference>
<dbReference type="GO" id="GO:0016020">
    <property type="term" value="C:membrane"/>
    <property type="evidence" value="ECO:0007669"/>
    <property type="project" value="UniProtKB-SubCell"/>
</dbReference>
<feature type="region of interest" description="Disordered" evidence="10">
    <location>
        <begin position="509"/>
        <end position="564"/>
    </location>
</feature>
<dbReference type="SMART" id="SM00022">
    <property type="entry name" value="PLAc"/>
    <property type="match status" value="1"/>
</dbReference>
<keyword evidence="8 9" id="KW-0378">Hydrolase</keyword>
<dbReference type="GO" id="GO:0004622">
    <property type="term" value="F:phosphatidylcholine lysophospholipase activity"/>
    <property type="evidence" value="ECO:0007669"/>
    <property type="project" value="UniProtKB-EC"/>
</dbReference>
<keyword evidence="8 9" id="KW-0443">Lipid metabolism</keyword>
<evidence type="ECO:0000259" key="12">
    <source>
        <dbReference type="PROSITE" id="PS50850"/>
    </source>
</evidence>
<dbReference type="PANTHER" id="PTHR43791:SF92">
    <property type="entry name" value="AGL026WP"/>
    <property type="match status" value="1"/>
</dbReference>
<evidence type="ECO:0000256" key="2">
    <source>
        <dbReference type="ARBA" id="ARBA00008780"/>
    </source>
</evidence>
<feature type="transmembrane region" description="Helical" evidence="11">
    <location>
        <begin position="272"/>
        <end position="295"/>
    </location>
</feature>
<evidence type="ECO:0000313" key="14">
    <source>
        <dbReference type="EMBL" id="KAF7555782.1"/>
    </source>
</evidence>
<feature type="transmembrane region" description="Helical" evidence="11">
    <location>
        <begin position="108"/>
        <end position="127"/>
    </location>
</feature>
<sequence>MAKVQPAGTEAVTIDYAAIVAAWSPEERIAREKKFLRKIDFRLLPILIVMYVMNYIDRNAVPHARVQGLEEDLGLKGVQYNIVLSVTFIGYILMQVPSNMILSMVRPSWYLALCMVAWGIVSGATAAVKGFTGLVVCRFFLGVTEAPFFVGVAFLFSGWYTRKELGLRLGIFFCAAMFSGAFGGLFAAGIAAAFANNKIESWRWLFLIEGIATVVFAVVTGLVIPDWPATTKWLSEEEKALGIMRIVEDAGEEDEEISTFAAFKMAAKDHRVWLCIIGQMCVQAVASLTNFLPTLVKSFGYSTVKTLLLTAPPFLFTALFCLFNTWYSDRTSKRSPHMIFPSFVALAGIIITMATTNSAARYFALFLMLPGTYGCFQISNAWMANIGARPRKKRAISLAMNNSVGNLALVWTPYLYPASEGPRYMTAWSVNLALTVVTILSSIALTWCLRRDNKKMDEMEATLSVEEGNSGKNLAEHLEKHGEHATVGRPLGGINAGSKASIMNGAVHPEALQPRPGDQGTIEQQQCEQETLPDPQTLRSGTIREHGSSLAKSPSGLKGEQHKKRGFFRRTLRSFWQNVIKAAFPEAIQDIKIMYGMSALRTQVTLDMKNPLVHPEVGKVAGVRRGLDLVPEEQAFITKRKAVTKLAFAKYLDLNPEEVHPDDVPTIAFGGSGGGFRAMIGTLGYGADMKARGLWDCISYIAGVSGACWAIAAYYQLGQCSMQSVIDHCKKRLSPYHPLSGEAVRAMLSDPSGSKITLGPVMQKHKTGLEVVMMDYYSVFTTGWIFFQGDLVEHPMPNPFKKLLGQGIRTWPKLSSFREQIDEGKEPMPIMTAIRHERPDEGWARKDRPFEEPQQVAGEQMEPPDAWYQWFEMTPYEVGCDEIQAWVPTWAFGRPFSQGRSTMQVPEQSMALLLGLATSAPAAPLTSYLSTINRNLPTNFLGKSIRKMARAGLENSPTIQLIDSGMDNNCPTYVLLHPRRETDIIINMDASSDVLKDAFQERVDQIGSRRGLKFTKRHDIKPNEDPKDPNRYEGMYAQIYDGVPYDRPPVVVDSYGRTVTNPPAPVFPKECTMVYMPMLPNESVVPDFDPSTTKFSGSYNLVWEPEQIDTLVRLCEGNFEAGEGTIKEVMREVWQKKKEKREALQNTNF</sequence>
<dbReference type="GO" id="GO:0022857">
    <property type="term" value="F:transmembrane transporter activity"/>
    <property type="evidence" value="ECO:0007669"/>
    <property type="project" value="InterPro"/>
</dbReference>
<dbReference type="Pfam" id="PF07690">
    <property type="entry name" value="MFS_1"/>
    <property type="match status" value="1"/>
</dbReference>
<dbReference type="EMBL" id="JAANBB010000017">
    <property type="protein sequence ID" value="KAF7555782.1"/>
    <property type="molecule type" value="Genomic_DNA"/>
</dbReference>
<dbReference type="PROSITE" id="PS51210">
    <property type="entry name" value="PLA2C"/>
    <property type="match status" value="1"/>
</dbReference>
<feature type="transmembrane region" description="Helical" evidence="11">
    <location>
        <begin position="697"/>
        <end position="717"/>
    </location>
</feature>
<comment type="subcellular location">
    <subcellularLocation>
        <location evidence="1">Membrane</location>
        <topology evidence="1">Multi-pass membrane protein</topology>
    </subcellularLocation>
</comment>
<dbReference type="InterPro" id="IPR020846">
    <property type="entry name" value="MFS_dom"/>
</dbReference>
<evidence type="ECO:0000313" key="15">
    <source>
        <dbReference type="Proteomes" id="UP000722485"/>
    </source>
</evidence>
<dbReference type="SUPFAM" id="SSF52151">
    <property type="entry name" value="FabD/lysophospholipase-like"/>
    <property type="match status" value="1"/>
</dbReference>
<comment type="catalytic activity">
    <reaction evidence="9">
        <text>a 1-acyl-sn-glycero-3-phosphocholine + H2O = sn-glycerol 3-phosphocholine + a fatty acid + H(+)</text>
        <dbReference type="Rhea" id="RHEA:15177"/>
        <dbReference type="ChEBI" id="CHEBI:15377"/>
        <dbReference type="ChEBI" id="CHEBI:15378"/>
        <dbReference type="ChEBI" id="CHEBI:16870"/>
        <dbReference type="ChEBI" id="CHEBI:28868"/>
        <dbReference type="ChEBI" id="CHEBI:58168"/>
        <dbReference type="EC" id="3.1.1.5"/>
    </reaction>
</comment>
<protein>
    <recommendedName>
        <fullName evidence="9">Lysophospholipase</fullName>
        <ecNumber evidence="9">3.1.1.5</ecNumber>
    </recommendedName>
</protein>
<dbReference type="PANTHER" id="PTHR43791">
    <property type="entry name" value="PERMEASE-RELATED"/>
    <property type="match status" value="1"/>
</dbReference>
<feature type="transmembrane region" description="Helical" evidence="11">
    <location>
        <begin position="139"/>
        <end position="159"/>
    </location>
</feature>
<dbReference type="InterPro" id="IPR036259">
    <property type="entry name" value="MFS_trans_sf"/>
</dbReference>
<evidence type="ECO:0000256" key="11">
    <source>
        <dbReference type="SAM" id="Phobius"/>
    </source>
</evidence>
<dbReference type="Gene3D" id="3.40.1090.10">
    <property type="entry name" value="Cytosolic phospholipase A2 catalytic domain"/>
    <property type="match status" value="1"/>
</dbReference>
<feature type="transmembrane region" description="Helical" evidence="11">
    <location>
        <begin position="171"/>
        <end position="195"/>
    </location>
</feature>
<gene>
    <name evidence="14" type="ORF">G7Z17_g1912</name>
</gene>
<dbReference type="InterPro" id="IPR016035">
    <property type="entry name" value="Acyl_Trfase/lysoPLipase"/>
</dbReference>
<organism evidence="14 15">
    <name type="scientific">Cylindrodendrum hubeiense</name>
    <dbReference type="NCBI Taxonomy" id="595255"/>
    <lineage>
        <taxon>Eukaryota</taxon>
        <taxon>Fungi</taxon>
        <taxon>Dikarya</taxon>
        <taxon>Ascomycota</taxon>
        <taxon>Pezizomycotina</taxon>
        <taxon>Sordariomycetes</taxon>
        <taxon>Hypocreomycetidae</taxon>
        <taxon>Hypocreales</taxon>
        <taxon>Nectriaceae</taxon>
        <taxon>Cylindrodendrum</taxon>
    </lineage>
</organism>
<evidence type="ECO:0000256" key="9">
    <source>
        <dbReference type="RuleBase" id="RU362103"/>
    </source>
</evidence>
<dbReference type="FunFam" id="1.20.1250.20:FF:000057">
    <property type="entry name" value="MFS general substrate transporter"/>
    <property type="match status" value="1"/>
</dbReference>
<feature type="transmembrane region" description="Helical" evidence="11">
    <location>
        <begin position="307"/>
        <end position="327"/>
    </location>
</feature>
<dbReference type="InterPro" id="IPR002642">
    <property type="entry name" value="LysoPLipase_cat_dom"/>
</dbReference>
<feature type="transmembrane region" description="Helical" evidence="11">
    <location>
        <begin position="201"/>
        <end position="224"/>
    </location>
</feature>
<feature type="domain" description="PLA2c" evidence="13">
    <location>
        <begin position="615"/>
        <end position="1149"/>
    </location>
</feature>
<feature type="transmembrane region" description="Helical" evidence="11">
    <location>
        <begin position="395"/>
        <end position="416"/>
    </location>
</feature>
<name>A0A9P5HF68_9HYPO</name>
<dbReference type="FunFam" id="1.20.1250.20:FF:000013">
    <property type="entry name" value="MFS general substrate transporter"/>
    <property type="match status" value="1"/>
</dbReference>
<keyword evidence="8 9" id="KW-0442">Lipid degradation</keyword>
<comment type="similarity">
    <text evidence="2 9">Belongs to the lysophospholipase family.</text>
</comment>
<keyword evidence="3" id="KW-0813">Transport</keyword>
<dbReference type="PROSITE" id="PS50850">
    <property type="entry name" value="MFS"/>
    <property type="match status" value="1"/>
</dbReference>
<dbReference type="InterPro" id="IPR011701">
    <property type="entry name" value="MFS"/>
</dbReference>
<keyword evidence="7" id="KW-0325">Glycoprotein</keyword>
<evidence type="ECO:0000256" key="6">
    <source>
        <dbReference type="ARBA" id="ARBA00023136"/>
    </source>
</evidence>
<evidence type="ECO:0000256" key="8">
    <source>
        <dbReference type="PROSITE-ProRule" id="PRU00555"/>
    </source>
</evidence>
<dbReference type="EC" id="3.1.1.5" evidence="9"/>
<feature type="transmembrane region" description="Helical" evidence="11">
    <location>
        <begin position="39"/>
        <end position="57"/>
    </location>
</feature>
<comment type="caution">
    <text evidence="14">The sequence shown here is derived from an EMBL/GenBank/DDBJ whole genome shotgun (WGS) entry which is preliminary data.</text>
</comment>
<keyword evidence="15" id="KW-1185">Reference proteome</keyword>
<feature type="transmembrane region" description="Helical" evidence="11">
    <location>
        <begin position="428"/>
        <end position="449"/>
    </location>
</feature>
<feature type="domain" description="Major facilitator superfamily (MFS) profile" evidence="12">
    <location>
        <begin position="43"/>
        <end position="453"/>
    </location>
</feature>